<dbReference type="InterPro" id="IPR011009">
    <property type="entry name" value="Kinase-like_dom_sf"/>
</dbReference>
<dbReference type="OrthoDB" id="312874at2759"/>
<feature type="domain" description="Fungal-type protein kinase" evidence="2">
    <location>
        <begin position="250"/>
        <end position="672"/>
    </location>
</feature>
<dbReference type="AlphaFoldDB" id="A0A9P7UXM4"/>
<protein>
    <recommendedName>
        <fullName evidence="2">Fungal-type protein kinase domain-containing protein</fullName>
    </recommendedName>
</protein>
<dbReference type="RefSeq" id="XP_043012988.1">
    <property type="nucleotide sequence ID" value="XM_043148389.1"/>
</dbReference>
<comment type="caution">
    <text evidence="3">The sequence shown here is derived from an EMBL/GenBank/DDBJ whole genome shotgun (WGS) entry which is preliminary data.</text>
</comment>
<keyword evidence="4" id="KW-1185">Reference proteome</keyword>
<accession>A0A9P7UXM4</accession>
<dbReference type="EMBL" id="CM032182">
    <property type="protein sequence ID" value="KAG7096518.1"/>
    <property type="molecule type" value="Genomic_DNA"/>
</dbReference>
<organism evidence="3 4">
    <name type="scientific">Marasmius oreades</name>
    <name type="common">fairy-ring Marasmius</name>
    <dbReference type="NCBI Taxonomy" id="181124"/>
    <lineage>
        <taxon>Eukaryota</taxon>
        <taxon>Fungi</taxon>
        <taxon>Dikarya</taxon>
        <taxon>Basidiomycota</taxon>
        <taxon>Agaricomycotina</taxon>
        <taxon>Agaricomycetes</taxon>
        <taxon>Agaricomycetidae</taxon>
        <taxon>Agaricales</taxon>
        <taxon>Marasmiineae</taxon>
        <taxon>Marasmiaceae</taxon>
        <taxon>Marasmius</taxon>
    </lineage>
</organism>
<dbReference type="GeneID" id="66073023"/>
<dbReference type="InterPro" id="IPR040976">
    <property type="entry name" value="Pkinase_fungal"/>
</dbReference>
<feature type="compositionally biased region" description="Pro residues" evidence="1">
    <location>
        <begin position="74"/>
        <end position="84"/>
    </location>
</feature>
<name>A0A9P7UXM4_9AGAR</name>
<feature type="compositionally biased region" description="Polar residues" evidence="1">
    <location>
        <begin position="86"/>
        <end position="103"/>
    </location>
</feature>
<dbReference type="PANTHER" id="PTHR38248">
    <property type="entry name" value="FUNK1 6"/>
    <property type="match status" value="1"/>
</dbReference>
<dbReference type="Gene3D" id="1.10.510.10">
    <property type="entry name" value="Transferase(Phosphotransferase) domain 1"/>
    <property type="match status" value="1"/>
</dbReference>
<sequence>MSWSFYSIQAYRRQLSFIGPTNTQFFAPSTAETSTNNALGRRGTDERPGCSNPPKKRRKSDPSEVPSLTARSPPNSPPRTPQPPQVNSFGSGSLETPPATQAEGSEYSANARAGLLLDHPQVQRVPLQEMIDALFPSKEDLHIEELWTLLKEKRAVTRNDKWKASLVPPSPKKVKARETKVFKFVERLNDAVLDAYDELRKRFPSLPERSTNHVVKGEKTPHSNRQNRFRPDAAVEIGEAICEDLESGWDWDWLKIVCPGKFKRYNTPLYELDNYQKVVWSMNEVMRNDPRRRFVFGLTIENTTGRLWFHNRANLVASQPFDLHDDRKHVAHILVALGTADRVRLGYDDTITLHDRQENENIFDIQVFDQDKNDGRPTTYRTVRRIADYSADVLTGRATRVWTVRRVENGEMVGGELALKDTWANDDRPREHVYLNEIRQKLGSDPRLRHFLTCTTAGWVPASKSNPAEQDHTLRTHHKGVCFTSKDYLDLLRPPPEPAEGKDPKQITATDHMTPVNGNQRIHYRIVFEEVGRPLTTLDTFDQMFFALQGVLCACGAMHSTGHIHRDVSANNILIVERNPQAPCNCPQLLEGGKELVGVIMDFEYSFNIHCEAETHPTQPDTWQFMASEVQHQSYLFLPLNLSGFDELRKISPWVQHALHDIEAVFWIAVWILFKYLTPSVSPVQSYKYHYHRLFHVRRILNAHDLYATVQRGLPAPYQSFATDLHAWGLFLLRCFEDIYSKAVDADLNVDIVVFAKQSPAVVKGSIDHLASMRMKASTPELRGKLEDAKMQLARQEKRK</sequence>
<feature type="compositionally biased region" description="Polar residues" evidence="1">
    <location>
        <begin position="26"/>
        <end position="38"/>
    </location>
</feature>
<feature type="region of interest" description="Disordered" evidence="1">
    <location>
        <begin position="26"/>
        <end position="105"/>
    </location>
</feature>
<gene>
    <name evidence="3" type="ORF">E1B28_003947</name>
</gene>
<reference evidence="3" key="1">
    <citation type="journal article" date="2021" name="Genome Biol. Evol.">
        <title>The assembled and annotated genome of the fairy-ring fungus Marasmius oreades.</title>
        <authorList>
            <person name="Hiltunen M."/>
            <person name="Ament-Velasquez S.L."/>
            <person name="Johannesson H."/>
        </authorList>
    </citation>
    <scope>NUCLEOTIDE SEQUENCE</scope>
    <source>
        <strain evidence="3">03SP1</strain>
    </source>
</reference>
<dbReference type="PANTHER" id="PTHR38248:SF2">
    <property type="entry name" value="FUNK1 11"/>
    <property type="match status" value="1"/>
</dbReference>
<dbReference type="Proteomes" id="UP001049176">
    <property type="component" value="Chromosome 2"/>
</dbReference>
<dbReference type="Pfam" id="PF17667">
    <property type="entry name" value="Pkinase_fungal"/>
    <property type="match status" value="1"/>
</dbReference>
<evidence type="ECO:0000256" key="1">
    <source>
        <dbReference type="SAM" id="MobiDB-lite"/>
    </source>
</evidence>
<evidence type="ECO:0000313" key="4">
    <source>
        <dbReference type="Proteomes" id="UP001049176"/>
    </source>
</evidence>
<evidence type="ECO:0000259" key="2">
    <source>
        <dbReference type="Pfam" id="PF17667"/>
    </source>
</evidence>
<dbReference type="SUPFAM" id="SSF56112">
    <property type="entry name" value="Protein kinase-like (PK-like)"/>
    <property type="match status" value="1"/>
</dbReference>
<evidence type="ECO:0000313" key="3">
    <source>
        <dbReference type="EMBL" id="KAG7096518.1"/>
    </source>
</evidence>
<dbReference type="KEGG" id="more:E1B28_003947"/>
<proteinExistence type="predicted"/>